<feature type="domain" description="AMP-dependent synthetase/ligase" evidence="2">
    <location>
        <begin position="88"/>
        <end position="195"/>
    </location>
</feature>
<dbReference type="GO" id="GO:0016020">
    <property type="term" value="C:membrane"/>
    <property type="evidence" value="ECO:0007669"/>
    <property type="project" value="TreeGrafter"/>
</dbReference>
<protein>
    <recommendedName>
        <fullName evidence="2">AMP-dependent synthetase/ligase domain-containing protein</fullName>
    </recommendedName>
</protein>
<dbReference type="AlphaFoldDB" id="A0A444WPR5"/>
<evidence type="ECO:0000259" key="2">
    <source>
        <dbReference type="Pfam" id="PF00501"/>
    </source>
</evidence>
<reference evidence="3 4" key="1">
    <citation type="submission" date="2019-01" db="EMBL/GenBank/DDBJ databases">
        <title>Sequencing of cultivated peanut Arachis hypogaea provides insights into genome evolution and oil improvement.</title>
        <authorList>
            <person name="Chen X."/>
        </authorList>
    </citation>
    <scope>NUCLEOTIDE SEQUENCE [LARGE SCALE GENOMIC DNA]</scope>
    <source>
        <strain evidence="4">cv. Fuhuasheng</strain>
        <tissue evidence="3">Leaves</tissue>
    </source>
</reference>
<organism evidence="3 4">
    <name type="scientific">Arachis hypogaea</name>
    <name type="common">Peanut</name>
    <dbReference type="NCBI Taxonomy" id="3818"/>
    <lineage>
        <taxon>Eukaryota</taxon>
        <taxon>Viridiplantae</taxon>
        <taxon>Streptophyta</taxon>
        <taxon>Embryophyta</taxon>
        <taxon>Tracheophyta</taxon>
        <taxon>Spermatophyta</taxon>
        <taxon>Magnoliopsida</taxon>
        <taxon>eudicotyledons</taxon>
        <taxon>Gunneridae</taxon>
        <taxon>Pentapetalae</taxon>
        <taxon>rosids</taxon>
        <taxon>fabids</taxon>
        <taxon>Fabales</taxon>
        <taxon>Fabaceae</taxon>
        <taxon>Papilionoideae</taxon>
        <taxon>50 kb inversion clade</taxon>
        <taxon>dalbergioids sensu lato</taxon>
        <taxon>Dalbergieae</taxon>
        <taxon>Pterocarpus clade</taxon>
        <taxon>Arachis</taxon>
    </lineage>
</organism>
<dbReference type="Gene3D" id="3.40.50.12780">
    <property type="entry name" value="N-terminal domain of ligase-like"/>
    <property type="match status" value="1"/>
</dbReference>
<sequence>MCFFLSPSYNCFFSPSHELLPPLPVPPPLASHDLSLSSLVSHELPLSLFSSCLLPSSQSFLRRRSHRVCSLWRLFHLISTTRSLGSSRNPHEFQTKQALGGRVRILLSGAAPSPRHVEEFMRATSGSTLSQGYGLTESCAGCFTAIVDSNANVNASAAMSSNQSSSGSAGVKENASEVVIVDDDKEEGELEEGEIDDDGADPEASVTERVQSVAECGVVASDTDSTSHKLSVREVLEGVTVANVEESFEGTCSTHGAIRNDFTDLTYPTELSRRAKINSVMDWQHSNLRNGAVKLLNRARACFKPHGASGTRISSVCFLLIQLPSNPRDTLPLVTRLWDTYLVDGDALPDFLVYIFASFLLTEI</sequence>
<dbReference type="Gene3D" id="1.20.1050.10">
    <property type="match status" value="1"/>
</dbReference>
<dbReference type="InterPro" id="IPR000873">
    <property type="entry name" value="AMP-dep_synth/lig_dom"/>
</dbReference>
<dbReference type="InterPro" id="IPR042099">
    <property type="entry name" value="ANL_N_sf"/>
</dbReference>
<feature type="region of interest" description="Disordered" evidence="1">
    <location>
        <begin position="159"/>
        <end position="203"/>
    </location>
</feature>
<proteinExistence type="predicted"/>
<comment type="caution">
    <text evidence="3">The sequence shown here is derived from an EMBL/GenBank/DDBJ whole genome shotgun (WGS) entry which is preliminary data.</text>
</comment>
<dbReference type="GO" id="GO:0010143">
    <property type="term" value="P:cutin biosynthetic process"/>
    <property type="evidence" value="ECO:0007669"/>
    <property type="project" value="TreeGrafter"/>
</dbReference>
<dbReference type="GO" id="GO:0010025">
    <property type="term" value="P:wax biosynthetic process"/>
    <property type="evidence" value="ECO:0007669"/>
    <property type="project" value="TreeGrafter"/>
</dbReference>
<keyword evidence="4" id="KW-1185">Reference proteome</keyword>
<feature type="compositionally biased region" description="Low complexity" evidence="1">
    <location>
        <begin position="159"/>
        <end position="169"/>
    </location>
</feature>
<dbReference type="Proteomes" id="UP000289738">
    <property type="component" value="Unassembled WGS sequence"/>
</dbReference>
<evidence type="ECO:0000256" key="1">
    <source>
        <dbReference type="SAM" id="MobiDB-lite"/>
    </source>
</evidence>
<dbReference type="GO" id="GO:0005783">
    <property type="term" value="C:endoplasmic reticulum"/>
    <property type="evidence" value="ECO:0007669"/>
    <property type="project" value="TreeGrafter"/>
</dbReference>
<dbReference type="PANTHER" id="PTHR43272:SF4">
    <property type="entry name" value="LONG CHAIN ACYL-COA SYNTHETASE 2"/>
    <property type="match status" value="1"/>
</dbReference>
<evidence type="ECO:0000313" key="3">
    <source>
        <dbReference type="EMBL" id="RYQ79431.1"/>
    </source>
</evidence>
<evidence type="ECO:0000313" key="4">
    <source>
        <dbReference type="Proteomes" id="UP000289738"/>
    </source>
</evidence>
<gene>
    <name evidence="3" type="ORF">Ahy_Scaffold6g108173</name>
</gene>
<accession>A0A444WPR5</accession>
<dbReference type="PANTHER" id="PTHR43272">
    <property type="entry name" value="LONG-CHAIN-FATTY-ACID--COA LIGASE"/>
    <property type="match status" value="1"/>
</dbReference>
<dbReference type="STRING" id="3818.A0A444WPR5"/>
<dbReference type="SUPFAM" id="SSF56801">
    <property type="entry name" value="Acetyl-CoA synthetase-like"/>
    <property type="match status" value="1"/>
</dbReference>
<feature type="compositionally biased region" description="Acidic residues" evidence="1">
    <location>
        <begin position="180"/>
        <end position="201"/>
    </location>
</feature>
<name>A0A444WPR5_ARAHY</name>
<dbReference type="Pfam" id="PF00501">
    <property type="entry name" value="AMP-binding"/>
    <property type="match status" value="1"/>
</dbReference>
<dbReference type="GO" id="GO:0004467">
    <property type="term" value="F:long-chain fatty acid-CoA ligase activity"/>
    <property type="evidence" value="ECO:0007669"/>
    <property type="project" value="TreeGrafter"/>
</dbReference>
<dbReference type="EMBL" id="SDMP01000026">
    <property type="protein sequence ID" value="RYQ79431.1"/>
    <property type="molecule type" value="Genomic_DNA"/>
</dbReference>